<name>A0A0A6UN01_ACTUT</name>
<dbReference type="EMBL" id="JRTT01000018">
    <property type="protein sequence ID" value="KHD76453.1"/>
    <property type="molecule type" value="Genomic_DNA"/>
</dbReference>
<sequence length="320" mass="35911">MIWFVYRSPYHGVLGKHVRELPDASVLDWFRRGWAEAVPDPRAWLQAELGVDVYGLDSIFDEVGKRSLPEPNTMAELRKHLKKHLYVEGQVIVDDHSVRALTDDDEVPLAYFFLDHALAAERPARLAYPIHGQWPLPAHTAATAGHDEPVTTIAISPILAADWDTPGTVIRVPGVRLPELAGWLRTAGTWPEELTLLRGCIGPDDDLAGALDRMNRWGAWDDEAPDLHGLDGDHEDAHRVVRSVTARAAGQESIPGPLGERRPALGRVEVAEHLAQAVLHMDDDFGYLQLFLFDDVWASEHRHLAKSMRRWFGKSWDPLK</sequence>
<evidence type="ECO:0000313" key="1">
    <source>
        <dbReference type="EMBL" id="KHD76453.1"/>
    </source>
</evidence>
<evidence type="ECO:0000313" key="2">
    <source>
        <dbReference type="Proteomes" id="UP000054537"/>
    </source>
</evidence>
<dbReference type="eggNOG" id="ENOG5033K40">
    <property type="taxonomic scope" value="Bacteria"/>
</dbReference>
<gene>
    <name evidence="1" type="ORF">MB27_17255</name>
</gene>
<proteinExistence type="predicted"/>
<comment type="caution">
    <text evidence="1">The sequence shown here is derived from an EMBL/GenBank/DDBJ whole genome shotgun (WGS) entry which is preliminary data.</text>
</comment>
<dbReference type="AlphaFoldDB" id="A0A0A6UN01"/>
<protein>
    <submittedName>
        <fullName evidence="1">Uncharacterized protein</fullName>
    </submittedName>
</protein>
<keyword evidence="2" id="KW-1185">Reference proteome</keyword>
<dbReference type="Proteomes" id="UP000054537">
    <property type="component" value="Unassembled WGS sequence"/>
</dbReference>
<accession>A0A0A6UN01</accession>
<reference evidence="1 2" key="1">
    <citation type="submission" date="2014-10" db="EMBL/GenBank/DDBJ databases">
        <title>Draft genome sequence of Actinoplanes utahensis NRRL 12052.</title>
        <authorList>
            <person name="Velasco-Bucheli B."/>
            <person name="del Cerro C."/>
            <person name="Hormigo D."/>
            <person name="Garcia J.L."/>
            <person name="Acebal C."/>
            <person name="Arroyo M."/>
            <person name="de la Mata I."/>
        </authorList>
    </citation>
    <scope>NUCLEOTIDE SEQUENCE [LARGE SCALE GENOMIC DNA]</scope>
    <source>
        <strain evidence="1 2">NRRL 12052</strain>
    </source>
</reference>
<organism evidence="1 2">
    <name type="scientific">Actinoplanes utahensis</name>
    <dbReference type="NCBI Taxonomy" id="1869"/>
    <lineage>
        <taxon>Bacteria</taxon>
        <taxon>Bacillati</taxon>
        <taxon>Actinomycetota</taxon>
        <taxon>Actinomycetes</taxon>
        <taxon>Micromonosporales</taxon>
        <taxon>Micromonosporaceae</taxon>
        <taxon>Actinoplanes</taxon>
    </lineage>
</organism>